<feature type="region of interest" description="Disordered" evidence="1">
    <location>
        <begin position="1"/>
        <end position="59"/>
    </location>
</feature>
<keyword evidence="3" id="KW-1185">Reference proteome</keyword>
<evidence type="ECO:0000313" key="3">
    <source>
        <dbReference type="Proteomes" id="UP000265768"/>
    </source>
</evidence>
<organism evidence="2 3">
    <name type="scientific">Bailinhaonella thermotolerans</name>
    <dbReference type="NCBI Taxonomy" id="1070861"/>
    <lineage>
        <taxon>Bacteria</taxon>
        <taxon>Bacillati</taxon>
        <taxon>Actinomycetota</taxon>
        <taxon>Actinomycetes</taxon>
        <taxon>Streptosporangiales</taxon>
        <taxon>Streptosporangiaceae</taxon>
        <taxon>Bailinhaonella</taxon>
    </lineage>
</organism>
<sequence>MGGIMAENREQLHDLRKKGHEAGIQGSSKMTAGELRGALRDTKRGKSPEQAKKKAKKGR</sequence>
<reference evidence="2 3" key="1">
    <citation type="submission" date="2018-09" db="EMBL/GenBank/DDBJ databases">
        <title>YIM 75507 draft genome.</title>
        <authorList>
            <person name="Tang S."/>
            <person name="Feng Y."/>
        </authorList>
    </citation>
    <scope>NUCLEOTIDE SEQUENCE [LARGE SCALE GENOMIC DNA]</scope>
    <source>
        <strain evidence="2 3">YIM 75507</strain>
    </source>
</reference>
<feature type="compositionally biased region" description="Basic and acidic residues" evidence="1">
    <location>
        <begin position="37"/>
        <end position="52"/>
    </location>
</feature>
<protein>
    <submittedName>
        <fullName evidence="2">Uncharacterized protein</fullName>
    </submittedName>
</protein>
<proteinExistence type="predicted"/>
<gene>
    <name evidence="2" type="ORF">D5H75_22335</name>
</gene>
<dbReference type="Proteomes" id="UP000265768">
    <property type="component" value="Unassembled WGS sequence"/>
</dbReference>
<name>A0A3A4AL00_9ACTN</name>
<comment type="caution">
    <text evidence="2">The sequence shown here is derived from an EMBL/GenBank/DDBJ whole genome shotgun (WGS) entry which is preliminary data.</text>
</comment>
<evidence type="ECO:0000256" key="1">
    <source>
        <dbReference type="SAM" id="MobiDB-lite"/>
    </source>
</evidence>
<accession>A0A3A4AL00</accession>
<dbReference type="EMBL" id="QZEY01000009">
    <property type="protein sequence ID" value="RJL30326.1"/>
    <property type="molecule type" value="Genomic_DNA"/>
</dbReference>
<dbReference type="AlphaFoldDB" id="A0A3A4AL00"/>
<evidence type="ECO:0000313" key="2">
    <source>
        <dbReference type="EMBL" id="RJL30326.1"/>
    </source>
</evidence>